<protein>
    <submittedName>
        <fullName evidence="2">DUF2500 domain-containing protein</fullName>
    </submittedName>
</protein>
<evidence type="ECO:0000313" key="3">
    <source>
        <dbReference type="Proteomes" id="UP001055784"/>
    </source>
</evidence>
<sequence>MENLHFTVERMKRMGSDFMEFQSFNMIFFIVFGLIAFVMIMGIVKTIGAGLSNQAAERVQGSCKVVDKRTRVRGGSGDFSASTYYYITFEFDGGERMELEVKDTDFGMIVIGDRGELHYKGTRFLEFVRVMEA</sequence>
<keyword evidence="1" id="KW-0472">Membrane</keyword>
<evidence type="ECO:0000313" key="2">
    <source>
        <dbReference type="EMBL" id="URJ52494.2"/>
    </source>
</evidence>
<dbReference type="AlphaFoldDB" id="A0AAE9IGY1"/>
<evidence type="ECO:0000256" key="1">
    <source>
        <dbReference type="SAM" id="Phobius"/>
    </source>
</evidence>
<keyword evidence="1" id="KW-1133">Transmembrane helix</keyword>
<organism evidence="2 3">
    <name type="scientific">Paenibacillus polymyxa</name>
    <name type="common">Bacillus polymyxa</name>
    <dbReference type="NCBI Taxonomy" id="1406"/>
    <lineage>
        <taxon>Bacteria</taxon>
        <taxon>Bacillati</taxon>
        <taxon>Bacillota</taxon>
        <taxon>Bacilli</taxon>
        <taxon>Bacillales</taxon>
        <taxon>Paenibacillaceae</taxon>
        <taxon>Paenibacillus</taxon>
    </lineage>
</organism>
<accession>A0AAE9IGY1</accession>
<name>A0AAE9IGY1_PAEPO</name>
<dbReference type="Gene3D" id="2.40.50.660">
    <property type="match status" value="1"/>
</dbReference>
<dbReference type="Pfam" id="PF10694">
    <property type="entry name" value="DUF2500"/>
    <property type="match status" value="1"/>
</dbReference>
<proteinExistence type="predicted"/>
<dbReference type="EMBL" id="CP097770">
    <property type="protein sequence ID" value="URJ52494.2"/>
    <property type="molecule type" value="Genomic_DNA"/>
</dbReference>
<gene>
    <name evidence="2" type="ORF">MF626_002008</name>
</gene>
<dbReference type="InterPro" id="IPR019635">
    <property type="entry name" value="DUF2500"/>
</dbReference>
<reference evidence="2" key="1">
    <citation type="submission" date="2022-11" db="EMBL/GenBank/DDBJ databases">
        <authorList>
            <person name="Vasilchenko N.G."/>
            <person name="Prazdnova E.V."/>
            <person name="Gorovtsov A.V."/>
            <person name="Chistyakov V.A."/>
            <person name="Pak M.L."/>
        </authorList>
    </citation>
    <scope>NUCLEOTIDE SEQUENCE</scope>
    <source>
        <strain evidence="2">R 4.5</strain>
    </source>
</reference>
<dbReference type="Proteomes" id="UP001055784">
    <property type="component" value="Chromosome"/>
</dbReference>
<feature type="transmembrane region" description="Helical" evidence="1">
    <location>
        <begin position="21"/>
        <end position="44"/>
    </location>
</feature>
<keyword evidence="1" id="KW-0812">Transmembrane</keyword>